<name>A0A1G5NQ85_AFIMA</name>
<proteinExistence type="predicted"/>
<dbReference type="AlphaFoldDB" id="A0A1G5NQ85"/>
<dbReference type="SUPFAM" id="SSF53300">
    <property type="entry name" value="vWA-like"/>
    <property type="match status" value="1"/>
</dbReference>
<reference evidence="3 4" key="1">
    <citation type="submission" date="2016-10" db="EMBL/GenBank/DDBJ databases">
        <authorList>
            <person name="de Groot N.N."/>
        </authorList>
    </citation>
    <scope>NUCLEOTIDE SEQUENCE [LARGE SCALE GENOMIC DNA]</scope>
    <source>
        <strain evidence="3 4">DSM 2698</strain>
    </source>
</reference>
<evidence type="ECO:0000256" key="1">
    <source>
        <dbReference type="SAM" id="Phobius"/>
    </source>
</evidence>
<feature type="transmembrane region" description="Helical" evidence="1">
    <location>
        <begin position="20"/>
        <end position="39"/>
    </location>
</feature>
<protein>
    <submittedName>
        <fullName evidence="3">Flp pilus assembly protein TadG</fullName>
    </submittedName>
</protein>
<dbReference type="Gene3D" id="3.40.50.410">
    <property type="entry name" value="von Willebrand factor, type A domain"/>
    <property type="match status" value="1"/>
</dbReference>
<keyword evidence="1" id="KW-0472">Membrane</keyword>
<dbReference type="InterPro" id="IPR036465">
    <property type="entry name" value="vWFA_dom_sf"/>
</dbReference>
<feature type="domain" description="Putative Flp pilus-assembly TadG-like N-terminal" evidence="2">
    <location>
        <begin position="18"/>
        <end position="64"/>
    </location>
</feature>
<accession>A0A1G5NQ85</accession>
<dbReference type="PANTHER" id="PTHR10579:SF43">
    <property type="entry name" value="ZINC FINGER (C3HC4-TYPE RING FINGER) FAMILY PROTEIN"/>
    <property type="match status" value="1"/>
</dbReference>
<dbReference type="InterPro" id="IPR051266">
    <property type="entry name" value="CLCR"/>
</dbReference>
<evidence type="ECO:0000313" key="3">
    <source>
        <dbReference type="EMBL" id="SCZ39567.1"/>
    </source>
</evidence>
<gene>
    <name evidence="3" type="ORF">SAMN03080610_02468</name>
</gene>
<dbReference type="InterPro" id="IPR028087">
    <property type="entry name" value="Tad_N"/>
</dbReference>
<keyword evidence="1" id="KW-1133">Transmembrane helix</keyword>
<dbReference type="PANTHER" id="PTHR10579">
    <property type="entry name" value="CALCIUM-ACTIVATED CHLORIDE CHANNEL REGULATOR"/>
    <property type="match status" value="1"/>
</dbReference>
<evidence type="ECO:0000313" key="4">
    <source>
        <dbReference type="Proteomes" id="UP000199347"/>
    </source>
</evidence>
<organism evidence="3 4">
    <name type="scientific">Afifella marina DSM 2698</name>
    <dbReference type="NCBI Taxonomy" id="1120955"/>
    <lineage>
        <taxon>Bacteria</taxon>
        <taxon>Pseudomonadati</taxon>
        <taxon>Pseudomonadota</taxon>
        <taxon>Alphaproteobacteria</taxon>
        <taxon>Hyphomicrobiales</taxon>
        <taxon>Afifellaceae</taxon>
        <taxon>Afifella</taxon>
    </lineage>
</organism>
<keyword evidence="4" id="KW-1185">Reference proteome</keyword>
<dbReference type="Proteomes" id="UP000199347">
    <property type="component" value="Unassembled WGS sequence"/>
</dbReference>
<dbReference type="EMBL" id="FMVW01000005">
    <property type="protein sequence ID" value="SCZ39567.1"/>
    <property type="molecule type" value="Genomic_DNA"/>
</dbReference>
<dbReference type="Pfam" id="PF13400">
    <property type="entry name" value="Tad"/>
    <property type="match status" value="1"/>
</dbReference>
<evidence type="ECO:0000259" key="2">
    <source>
        <dbReference type="Pfam" id="PF13400"/>
    </source>
</evidence>
<sequence length="511" mass="56026">MLCSLRRLFHRYLRREDGSVAPLIGFSALGLIALMGFAVDVGRAQFVQAKLLNAADAGGLAAGSRINSTNVQEEVEQFVRANFPDGYADAHIVDVKASVNAAQTTITVNASAKVPTTFMRLLGFKSLTVSAYSEVTREMGGLEVVMVLDNTGSMLGTKLSSLKNAANELINILFGDDSVGQNLYVGLVPFSQAVNIGPANSSWLSPDPSTKDFAQSEGYHWNGCVEARPDGEDVTDTPPTRGNEYLFAPYWWPYPTNYSSTKRNETVNNWARSITTPGACTRRCVEYFWFICTKYEETCEPDDVDVIYNTPFNEDFGPNKNCPQELTPMTSSKQSILGAINSMKAVGGTHINLGAVWGWRMLSPSWRGLWGGDMAAHGLPLDYDNELMDKAVIIMTDGQNTEYGKQNSNPDVYFYSAYKTLPDDMLGTTWDANAAAGELDDRLEAVCTSMKNAGILVYTIAFGSDVDNSTKSMMRRCATQSEYFFDSPSSSELTTAFKQIGDSLSELRVSR</sequence>
<keyword evidence="1" id="KW-0812">Transmembrane</keyword>
<dbReference type="STRING" id="1120955.SAMN03080610_02468"/>